<accession>A0A1I7D4W5</accession>
<keyword evidence="2" id="KW-1185">Reference proteome</keyword>
<dbReference type="STRING" id="999627.SAMN05216236_1231"/>
<evidence type="ECO:0000313" key="1">
    <source>
        <dbReference type="EMBL" id="SFU06715.1"/>
    </source>
</evidence>
<dbReference type="Proteomes" id="UP000182466">
    <property type="component" value="Unassembled WGS sequence"/>
</dbReference>
<dbReference type="EMBL" id="FPAW01000023">
    <property type="protein sequence ID" value="SFU06715.1"/>
    <property type="molecule type" value="Genomic_DNA"/>
</dbReference>
<name>A0A1I7D4W5_9RHOB</name>
<dbReference type="AlphaFoldDB" id="A0A1I7D4W5"/>
<protein>
    <recommendedName>
        <fullName evidence="3">Tat (Twin-arginine translocation) pathway signal sequence</fullName>
    </recommendedName>
</protein>
<reference evidence="1 2" key="1">
    <citation type="submission" date="2016-10" db="EMBL/GenBank/DDBJ databases">
        <authorList>
            <person name="de Groot N.N."/>
        </authorList>
    </citation>
    <scope>NUCLEOTIDE SEQUENCE [LARGE SCALE GENOMIC DNA]</scope>
    <source>
        <strain evidence="1 2">CGMCC 1.10959</strain>
    </source>
</reference>
<evidence type="ECO:0008006" key="3">
    <source>
        <dbReference type="Google" id="ProtNLM"/>
    </source>
</evidence>
<evidence type="ECO:0000313" key="2">
    <source>
        <dbReference type="Proteomes" id="UP000182466"/>
    </source>
</evidence>
<sequence>MNRRDLLAAAPAVAVAGTANALPLTAESGDTP</sequence>
<feature type="non-terminal residue" evidence="1">
    <location>
        <position position="32"/>
    </location>
</feature>
<organism evidence="1 2">
    <name type="scientific">Sedimentitalea nanhaiensis</name>
    <dbReference type="NCBI Taxonomy" id="999627"/>
    <lineage>
        <taxon>Bacteria</taxon>
        <taxon>Pseudomonadati</taxon>
        <taxon>Pseudomonadota</taxon>
        <taxon>Alphaproteobacteria</taxon>
        <taxon>Rhodobacterales</taxon>
        <taxon>Paracoccaceae</taxon>
        <taxon>Sedimentitalea</taxon>
    </lineage>
</organism>
<proteinExistence type="predicted"/>
<gene>
    <name evidence="1" type="ORF">SAMN05216236_1231</name>
</gene>